<dbReference type="PANTHER" id="PTHR48020">
    <property type="entry name" value="PROTON MYO-INOSITOL COTRANSPORTER"/>
    <property type="match status" value="1"/>
</dbReference>
<evidence type="ECO:0000256" key="5">
    <source>
        <dbReference type="ARBA" id="ARBA00023136"/>
    </source>
</evidence>
<dbReference type="EMBL" id="JBBJCI010000034">
    <property type="protein sequence ID" value="KAK7253841.1"/>
    <property type="molecule type" value="Genomic_DNA"/>
</dbReference>
<feature type="compositionally biased region" description="Polar residues" evidence="6">
    <location>
        <begin position="12"/>
        <end position="27"/>
    </location>
</feature>
<dbReference type="InterPro" id="IPR050814">
    <property type="entry name" value="Myo-inositol_Transporter"/>
</dbReference>
<evidence type="ECO:0000256" key="4">
    <source>
        <dbReference type="ARBA" id="ARBA00022989"/>
    </source>
</evidence>
<accession>A0ABR1GDF9</accession>
<gene>
    <name evidence="8" type="ORF">SO694_0000277</name>
</gene>
<feature type="region of interest" description="Disordered" evidence="6">
    <location>
        <begin position="1"/>
        <end position="50"/>
    </location>
</feature>
<organism evidence="8 9">
    <name type="scientific">Aureococcus anophagefferens</name>
    <name type="common">Harmful bloom alga</name>
    <dbReference type="NCBI Taxonomy" id="44056"/>
    <lineage>
        <taxon>Eukaryota</taxon>
        <taxon>Sar</taxon>
        <taxon>Stramenopiles</taxon>
        <taxon>Ochrophyta</taxon>
        <taxon>Pelagophyceae</taxon>
        <taxon>Pelagomonadales</taxon>
        <taxon>Pelagomonadaceae</taxon>
        <taxon>Aureococcus</taxon>
    </lineage>
</organism>
<dbReference type="Pfam" id="PF00083">
    <property type="entry name" value="Sugar_tr"/>
    <property type="match status" value="1"/>
</dbReference>
<dbReference type="InterPro" id="IPR036259">
    <property type="entry name" value="MFS_trans_sf"/>
</dbReference>
<evidence type="ECO:0000256" key="6">
    <source>
        <dbReference type="SAM" id="MobiDB-lite"/>
    </source>
</evidence>
<keyword evidence="3 7" id="KW-0812">Transmembrane</keyword>
<evidence type="ECO:0000256" key="3">
    <source>
        <dbReference type="ARBA" id="ARBA00022692"/>
    </source>
</evidence>
<comment type="subcellular location">
    <subcellularLocation>
        <location evidence="1">Membrane</location>
    </subcellularLocation>
</comment>
<comment type="caution">
    <text evidence="8">The sequence shown here is derived from an EMBL/GenBank/DDBJ whole genome shotgun (WGS) entry which is preliminary data.</text>
</comment>
<dbReference type="SUPFAM" id="SSF103473">
    <property type="entry name" value="MFS general substrate transporter"/>
    <property type="match status" value="1"/>
</dbReference>
<sequence>MSDGDKLVEMSVSVNGETTNPMASSAYDSLRQDSPRPGNRAPSTGEAGAADDAWQSVSRTFFFSVIAVMNQVTFGYDVGAVSQCLVPIQKAFHLTLEGLGVGASWASSGIYVTEIAPSHKRGALVSLVDVSINLGIVVGYILAVVPPFLFVVCAPFLPESPRWLLARRRDDERASPRRKLRRRGAPEATVSDAFDALRRERDAHAAGDDVVEGTWAGAAASKEGKYAALLGVAQQATGTEAILYFAPTVLPKHNPFDAFLGNVGIGLAKFGGEVVASYLSDSPRLGRAR</sequence>
<evidence type="ECO:0000313" key="9">
    <source>
        <dbReference type="Proteomes" id="UP001363151"/>
    </source>
</evidence>
<reference evidence="8 9" key="1">
    <citation type="submission" date="2024-03" db="EMBL/GenBank/DDBJ databases">
        <title>Aureococcus anophagefferens CCMP1851 and Kratosvirus quantuckense: Draft genome of a second virus-susceptible host strain in the model system.</title>
        <authorList>
            <person name="Chase E."/>
            <person name="Truchon A.R."/>
            <person name="Schepens W."/>
            <person name="Wilhelm S.W."/>
        </authorList>
    </citation>
    <scope>NUCLEOTIDE SEQUENCE [LARGE SCALE GENOMIC DNA]</scope>
    <source>
        <strain evidence="8 9">CCMP1851</strain>
    </source>
</reference>
<keyword evidence="2" id="KW-0813">Transport</keyword>
<evidence type="ECO:0000256" key="2">
    <source>
        <dbReference type="ARBA" id="ARBA00022448"/>
    </source>
</evidence>
<evidence type="ECO:0000256" key="1">
    <source>
        <dbReference type="ARBA" id="ARBA00004370"/>
    </source>
</evidence>
<evidence type="ECO:0000313" key="8">
    <source>
        <dbReference type="EMBL" id="KAK7253841.1"/>
    </source>
</evidence>
<protein>
    <submittedName>
        <fullName evidence="8">Glucose transporter</fullName>
    </submittedName>
</protein>
<proteinExistence type="predicted"/>
<name>A0ABR1GDF9_AURAN</name>
<dbReference type="Proteomes" id="UP001363151">
    <property type="component" value="Unassembled WGS sequence"/>
</dbReference>
<dbReference type="Gene3D" id="1.20.1250.20">
    <property type="entry name" value="MFS general substrate transporter like domains"/>
    <property type="match status" value="1"/>
</dbReference>
<keyword evidence="9" id="KW-1185">Reference proteome</keyword>
<keyword evidence="5 7" id="KW-0472">Membrane</keyword>
<keyword evidence="4 7" id="KW-1133">Transmembrane helix</keyword>
<evidence type="ECO:0000256" key="7">
    <source>
        <dbReference type="SAM" id="Phobius"/>
    </source>
</evidence>
<dbReference type="PANTHER" id="PTHR48020:SF12">
    <property type="entry name" value="PROTON MYO-INOSITOL COTRANSPORTER"/>
    <property type="match status" value="1"/>
</dbReference>
<feature type="transmembrane region" description="Helical" evidence="7">
    <location>
        <begin position="134"/>
        <end position="157"/>
    </location>
</feature>
<keyword evidence="8" id="KW-0762">Sugar transport</keyword>
<dbReference type="InterPro" id="IPR005828">
    <property type="entry name" value="MFS_sugar_transport-like"/>
</dbReference>